<accession>A0A9N7N064</accession>
<keyword evidence="2" id="KW-0732">Signal</keyword>
<feature type="chain" id="PRO_5040293336" description="Transposase-associated domain-containing protein" evidence="2">
    <location>
        <begin position="26"/>
        <end position="495"/>
    </location>
</feature>
<feature type="signal peptide" evidence="2">
    <location>
        <begin position="1"/>
        <end position="25"/>
    </location>
</feature>
<evidence type="ECO:0000313" key="5">
    <source>
        <dbReference type="Proteomes" id="UP001153555"/>
    </source>
</evidence>
<dbReference type="InterPro" id="IPR029480">
    <property type="entry name" value="Transpos_assoc"/>
</dbReference>
<feature type="domain" description="Transposase-associated" evidence="3">
    <location>
        <begin position="96"/>
        <end position="169"/>
    </location>
</feature>
<dbReference type="PANTHER" id="PTHR10775">
    <property type="entry name" value="OS08G0208400 PROTEIN"/>
    <property type="match status" value="1"/>
</dbReference>
<reference evidence="4" key="1">
    <citation type="submission" date="2019-12" db="EMBL/GenBank/DDBJ databases">
        <authorList>
            <person name="Scholes J."/>
        </authorList>
    </citation>
    <scope>NUCLEOTIDE SEQUENCE</scope>
</reference>
<gene>
    <name evidence="4" type="ORF">SHERM_17892</name>
</gene>
<evidence type="ECO:0000259" key="3">
    <source>
        <dbReference type="Pfam" id="PF13963"/>
    </source>
</evidence>
<dbReference type="PANTHER" id="PTHR10775:SF182">
    <property type="entry name" value="TRANSPOSON, EN_SPM-LIKE, TRANSPOSASE-ASSOCIATED DOMAIN PROTEIN-RELATED"/>
    <property type="match status" value="1"/>
</dbReference>
<keyword evidence="5" id="KW-1185">Reference proteome</keyword>
<evidence type="ECO:0000256" key="2">
    <source>
        <dbReference type="SAM" id="SignalP"/>
    </source>
</evidence>
<feature type="region of interest" description="Disordered" evidence="1">
    <location>
        <begin position="456"/>
        <end position="475"/>
    </location>
</feature>
<dbReference type="Proteomes" id="UP001153555">
    <property type="component" value="Unassembled WGS sequence"/>
</dbReference>
<protein>
    <recommendedName>
        <fullName evidence="3">Transposase-associated domain-containing protein</fullName>
    </recommendedName>
</protein>
<dbReference type="AlphaFoldDB" id="A0A9N7N064"/>
<dbReference type="OrthoDB" id="911793at2759"/>
<organism evidence="4 5">
    <name type="scientific">Striga hermonthica</name>
    <name type="common">Purple witchweed</name>
    <name type="synonym">Buchnera hermonthica</name>
    <dbReference type="NCBI Taxonomy" id="68872"/>
    <lineage>
        <taxon>Eukaryota</taxon>
        <taxon>Viridiplantae</taxon>
        <taxon>Streptophyta</taxon>
        <taxon>Embryophyta</taxon>
        <taxon>Tracheophyta</taxon>
        <taxon>Spermatophyta</taxon>
        <taxon>Magnoliopsida</taxon>
        <taxon>eudicotyledons</taxon>
        <taxon>Gunneridae</taxon>
        <taxon>Pentapetalae</taxon>
        <taxon>asterids</taxon>
        <taxon>lamiids</taxon>
        <taxon>Lamiales</taxon>
        <taxon>Orobanchaceae</taxon>
        <taxon>Buchnereae</taxon>
        <taxon>Striga</taxon>
    </lineage>
</organism>
<dbReference type="Pfam" id="PF02992">
    <property type="entry name" value="Transposase_21"/>
    <property type="match status" value="1"/>
</dbReference>
<evidence type="ECO:0000256" key="1">
    <source>
        <dbReference type="SAM" id="MobiDB-lite"/>
    </source>
</evidence>
<name>A0A9N7N064_STRHE</name>
<dbReference type="EMBL" id="CACSLK010019251">
    <property type="protein sequence ID" value="CAA0819515.1"/>
    <property type="molecule type" value="Genomic_DNA"/>
</dbReference>
<evidence type="ECO:0000313" key="4">
    <source>
        <dbReference type="EMBL" id="CAA0819515.1"/>
    </source>
</evidence>
<sequence>MLGSQNLITGFAFTVLLSKLSTVAPSQFIAPSQFTAALAQYIHYSLLWTIHSSCTASTTRPPSSDNRPSASAYCTLSVDRRPLSINSRLTFFVTDRKWVYAPRTSLEYENGVNEFLEFASKHDPDSNGKFLCPCVNCLNERRLSADQIREHVVCDGFNKGYTEWIWHGEFEMPSRPKNEEVDEDMYDRVEEMINDIVAEAFEQLEHGRKTVYLGSRKFLKPAHPYRRLRKAFNGHTEFESAPDALNGEQVLNRVKNLNLRYGKTQKPAERSLWKKRSIFFDLPYWDKLDVRHCIDVMHVEKNVSDSLISTLLNIQGKTKDTVNARKDMIAMGIRGELAPVPQGRRTYLPPACHTLSKKEKQSFCECLRGVKVPQGYSSNVKWLVSMKEFKLLGLKSHDHHILVQQLLPVAIRGILPKKAYVKNPRRPEASIVERYVAEEAVEFCNEYLSQSKSVGIPSARHKGKGSGKGTVGGQLKSVDREEMIQAHTYVLNNTP</sequence>
<comment type="caution">
    <text evidence="4">The sequence shown here is derived from an EMBL/GenBank/DDBJ whole genome shotgun (WGS) entry which is preliminary data.</text>
</comment>
<dbReference type="Pfam" id="PF13963">
    <property type="entry name" value="Transpos_assoc"/>
    <property type="match status" value="1"/>
</dbReference>
<proteinExistence type="predicted"/>
<dbReference type="InterPro" id="IPR004242">
    <property type="entry name" value="Transposase_21"/>
</dbReference>